<dbReference type="Gene3D" id="3.40.50.1000">
    <property type="entry name" value="HAD superfamily/HAD-like"/>
    <property type="match status" value="1"/>
</dbReference>
<dbReference type="Proteomes" id="UP000032680">
    <property type="component" value="Unassembled WGS sequence"/>
</dbReference>
<keyword evidence="3" id="KW-1185">Reference proteome</keyword>
<organism evidence="2 3">
    <name type="scientific">Acidisphaera rubrifaciens HS-AP3</name>
    <dbReference type="NCBI Taxonomy" id="1231350"/>
    <lineage>
        <taxon>Bacteria</taxon>
        <taxon>Pseudomonadati</taxon>
        <taxon>Pseudomonadota</taxon>
        <taxon>Alphaproteobacteria</taxon>
        <taxon>Acetobacterales</taxon>
        <taxon>Acetobacteraceae</taxon>
        <taxon>Acidisphaera</taxon>
    </lineage>
</organism>
<evidence type="ECO:0000259" key="1">
    <source>
        <dbReference type="Pfam" id="PF21211"/>
    </source>
</evidence>
<dbReference type="InterPro" id="IPR036412">
    <property type="entry name" value="HAD-like_sf"/>
</dbReference>
<protein>
    <recommendedName>
        <fullName evidence="1">BF1531-like N-terminal domain-containing protein</fullName>
    </recommendedName>
</protein>
<dbReference type="AlphaFoldDB" id="A0A0D6P3V3"/>
<reference evidence="2 3" key="1">
    <citation type="submission" date="2012-11" db="EMBL/GenBank/DDBJ databases">
        <title>Whole genome sequence of Acidisphaera rubrifaciens HS-AP3.</title>
        <authorList>
            <person name="Azuma Y."/>
            <person name="Higashiura N."/>
            <person name="Hirakawa H."/>
            <person name="Matsushita K."/>
        </authorList>
    </citation>
    <scope>NUCLEOTIDE SEQUENCE [LARGE SCALE GENOMIC DNA]</scope>
    <source>
        <strain evidence="2 3">HS-AP3</strain>
    </source>
</reference>
<dbReference type="RefSeq" id="WP_052945091.1">
    <property type="nucleotide sequence ID" value="NZ_BANB01000011.1"/>
</dbReference>
<dbReference type="OrthoDB" id="323926at2"/>
<dbReference type="InterPro" id="IPR010033">
    <property type="entry name" value="HAD_SF_ppase_IIIC"/>
</dbReference>
<dbReference type="EMBL" id="BANB01000011">
    <property type="protein sequence ID" value="GAN75873.1"/>
    <property type="molecule type" value="Genomic_DNA"/>
</dbReference>
<evidence type="ECO:0000313" key="2">
    <source>
        <dbReference type="EMBL" id="GAN75873.1"/>
    </source>
</evidence>
<dbReference type="InterPro" id="IPR036514">
    <property type="entry name" value="SGNH_hydro_sf"/>
</dbReference>
<dbReference type="InterPro" id="IPR023214">
    <property type="entry name" value="HAD_sf"/>
</dbReference>
<feature type="domain" description="BF1531-like N-terminal" evidence="1">
    <location>
        <begin position="73"/>
        <end position="177"/>
    </location>
</feature>
<accession>A0A0D6P3V3</accession>
<dbReference type="Pfam" id="PF21211">
    <property type="entry name" value="FkbH_N"/>
    <property type="match status" value="1"/>
</dbReference>
<evidence type="ECO:0000313" key="3">
    <source>
        <dbReference type="Proteomes" id="UP000032680"/>
    </source>
</evidence>
<gene>
    <name evidence="2" type="ORF">Asru_0011_10</name>
</gene>
<dbReference type="NCBIfam" id="TIGR01686">
    <property type="entry name" value="FkbH"/>
    <property type="match status" value="1"/>
</dbReference>
<dbReference type="SUPFAM" id="SSF56784">
    <property type="entry name" value="HAD-like"/>
    <property type="match status" value="1"/>
</dbReference>
<dbReference type="InterPro" id="IPR010037">
    <property type="entry name" value="FkbH_domain"/>
</dbReference>
<comment type="caution">
    <text evidence="2">The sequence shown here is derived from an EMBL/GenBank/DDBJ whole genome shotgun (WGS) entry which is preliminary data.</text>
</comment>
<dbReference type="InterPro" id="IPR049369">
    <property type="entry name" value="BF1531-like_N"/>
</dbReference>
<name>A0A0D6P3V3_9PROT</name>
<dbReference type="Gene3D" id="3.40.50.1110">
    <property type="entry name" value="SGNH hydrolase"/>
    <property type="match status" value="1"/>
</dbReference>
<dbReference type="NCBIfam" id="TIGR01681">
    <property type="entry name" value="HAD-SF-IIIC"/>
    <property type="match status" value="1"/>
</dbReference>
<dbReference type="GO" id="GO:0016788">
    <property type="term" value="F:hydrolase activity, acting on ester bonds"/>
    <property type="evidence" value="ECO:0007669"/>
    <property type="project" value="UniProtKB-ARBA"/>
</dbReference>
<sequence>MTDLHWLPASAADWKARVRALAPASGDGDDAAWAEAVTLANAALNFVQTSALDQAVRRRFAGPPAALATKPVRLALLGSATMAHLHPAIRVAGLRRGLWVDIYENDFGQYQQELADTGSDLHGFRPNAVLLALDAHHLTAGLTAGMDAAAADAALTDATTRLRDLWRQARETLRCPVIQQVPLPLHPLLLGANEHRLPGSPAAFIARLSAALRPLADEAGVHLLALDDRAARDGLAAWHSPTLWHHAKQEIDPRAAPLYGDLVGRLLAALQGRSSKCLVLDLDNTLWGGVIGDDGMEGIVIGQGSAGGEAYVAFQAYARELSRRGVILAVCSKNDEANAVEPFEKHPEMVLRRADIACFVANWSDKAGNIRAIAQELNIGLDSLVFVDDNPFERNLVRQELPMVAVPEVTDDPVSYIRALSDAGYFEALTVTDEDRERTGQYHGNQAREALRASATDIESYLRGLEMQLVWRPFDRIGLQRTVQLINKSNQFNLTTRRYSEEDVLAVMADRQAFGLQLRLLDRFGDNGVIAIIIGRLRDGDAVYIDTWLMSCRVLGRQVEPTTLNLIARESLRLGARRLIGEYIPTKKNGMVRDHYAKLGFALIEERADGGNVSMLDLDRFTPAATFIHVTEG</sequence>
<proteinExistence type="predicted"/>